<reference evidence="9" key="1">
    <citation type="journal article" date="2019" name="Int. J. Syst. Evol. Microbiol.">
        <title>The Global Catalogue of Microorganisms (GCM) 10K type strain sequencing project: providing services to taxonomists for standard genome sequencing and annotation.</title>
        <authorList>
            <consortium name="The Broad Institute Genomics Platform"/>
            <consortium name="The Broad Institute Genome Sequencing Center for Infectious Disease"/>
            <person name="Wu L."/>
            <person name="Ma J."/>
        </authorList>
    </citation>
    <scope>NUCLEOTIDE SEQUENCE [LARGE SCALE GENOMIC DNA]</scope>
    <source>
        <strain evidence="9">JCM 9458</strain>
    </source>
</reference>
<evidence type="ECO:0000256" key="2">
    <source>
        <dbReference type="ARBA" id="ARBA00001946"/>
    </source>
</evidence>
<keyword evidence="4" id="KW-0479">Metal-binding</keyword>
<comment type="caution">
    <text evidence="8">The sequence shown here is derived from an EMBL/GenBank/DDBJ whole genome shotgun (WGS) entry which is preliminary data.</text>
</comment>
<keyword evidence="6" id="KW-0456">Lyase</keyword>
<dbReference type="SUPFAM" id="SSF54826">
    <property type="entry name" value="Enolase N-terminal domain-like"/>
    <property type="match status" value="1"/>
</dbReference>
<dbReference type="SFLD" id="SFLDG00179">
    <property type="entry name" value="mandelate_racemase"/>
    <property type="match status" value="1"/>
</dbReference>
<sequence>MTTSIVELETRDVRFPTSRFLDGSDAMNPFPDYSAAYLVLRTSDGAEGHSLVFTVGRGNDVQVAAIQALSSLVVGLPVDEVLGDLGAFGRRLAGDSQFRWLGPDKGVIAMATGAIVNAAWDLRARREGLPLWQLLAGLSPEEIVGLVDFRYLRDALTPAEALDLLRAASDGRAARERRLLADGYPAYTTTPGWLGYDDEKLARLSKEAVADGFRMIKLKVGSDLSDDLRRLRIARDAVGSDVPIAVDANQIWGVDEAIEWMAALAPYRPYWIEEPTSPDDILGHARIRQAVGPIRVATGEHGANPVLFKQLLQAHAIDVVQIDATRVGGINDNVAILLLAAKFGVPVCPHAGGVGLCEMVQHLAMFDYMAVSATQDGRMIEYVDHLHQHFVDPVELRGGRYRAPTTPGIGARMHAASLAEFTYPDGPAWASST</sequence>
<dbReference type="SUPFAM" id="SSF51604">
    <property type="entry name" value="Enolase C-terminal domain-like"/>
    <property type="match status" value="1"/>
</dbReference>
<dbReference type="SFLD" id="SFLDS00001">
    <property type="entry name" value="Enolase"/>
    <property type="match status" value="1"/>
</dbReference>
<dbReference type="EMBL" id="BAAAYN010000023">
    <property type="protein sequence ID" value="GAA3388409.1"/>
    <property type="molecule type" value="Genomic_DNA"/>
</dbReference>
<dbReference type="Pfam" id="PF02746">
    <property type="entry name" value="MR_MLE_N"/>
    <property type="match status" value="1"/>
</dbReference>
<dbReference type="InterPro" id="IPR046945">
    <property type="entry name" value="RHMD-like"/>
</dbReference>
<dbReference type="Pfam" id="PF13378">
    <property type="entry name" value="MR_MLE_C"/>
    <property type="match status" value="1"/>
</dbReference>
<feature type="domain" description="Mandelate racemase/muconate lactonizing enzyme C-terminal" evidence="7">
    <location>
        <begin position="198"/>
        <end position="294"/>
    </location>
</feature>
<dbReference type="EC" id="4.2.1.68" evidence="3"/>
<evidence type="ECO:0000256" key="6">
    <source>
        <dbReference type="ARBA" id="ARBA00023239"/>
    </source>
</evidence>
<dbReference type="InterPro" id="IPR018110">
    <property type="entry name" value="Mandel_Rmase/mucon_lact_enz_CS"/>
</dbReference>
<comment type="catalytic activity">
    <reaction evidence="1">
        <text>L-fuconate = 2-dehydro-3-deoxy-L-fuconate + H2O</text>
        <dbReference type="Rhea" id="RHEA:22772"/>
        <dbReference type="ChEBI" id="CHEBI:15377"/>
        <dbReference type="ChEBI" id="CHEBI:21291"/>
        <dbReference type="ChEBI" id="CHEBI:37448"/>
        <dbReference type="EC" id="4.2.1.68"/>
    </reaction>
</comment>
<evidence type="ECO:0000313" key="9">
    <source>
        <dbReference type="Proteomes" id="UP001501676"/>
    </source>
</evidence>
<dbReference type="SFLD" id="SFLDF00111">
    <property type="entry name" value="L-fuconate_dehydratase"/>
    <property type="match status" value="1"/>
</dbReference>
<dbReference type="RefSeq" id="WP_345729133.1">
    <property type="nucleotide sequence ID" value="NZ_BAAAYN010000023.1"/>
</dbReference>
<dbReference type="InterPro" id="IPR013342">
    <property type="entry name" value="Mandelate_racemase_C"/>
</dbReference>
<dbReference type="Proteomes" id="UP001501676">
    <property type="component" value="Unassembled WGS sequence"/>
</dbReference>
<dbReference type="PROSITE" id="PS00909">
    <property type="entry name" value="MR_MLE_2"/>
    <property type="match status" value="1"/>
</dbReference>
<proteinExistence type="predicted"/>
<dbReference type="InterPro" id="IPR029065">
    <property type="entry name" value="Enolase_C-like"/>
</dbReference>
<gene>
    <name evidence="8" type="ORF">GCM10020369_34480</name>
</gene>
<dbReference type="InterPro" id="IPR013341">
    <property type="entry name" value="Mandelate_racemase_N_dom"/>
</dbReference>
<keyword evidence="9" id="KW-1185">Reference proteome</keyword>
<comment type="cofactor">
    <cofactor evidence="2">
        <name>Mg(2+)</name>
        <dbReference type="ChEBI" id="CHEBI:18420"/>
    </cofactor>
</comment>
<evidence type="ECO:0000256" key="1">
    <source>
        <dbReference type="ARBA" id="ARBA00001737"/>
    </source>
</evidence>
<evidence type="ECO:0000313" key="8">
    <source>
        <dbReference type="EMBL" id="GAA3388409.1"/>
    </source>
</evidence>
<dbReference type="Gene3D" id="3.20.20.120">
    <property type="entry name" value="Enolase-like C-terminal domain"/>
    <property type="match status" value="1"/>
</dbReference>
<dbReference type="PANTHER" id="PTHR13794">
    <property type="entry name" value="ENOLASE SUPERFAMILY, MANDELATE RACEMASE"/>
    <property type="match status" value="1"/>
</dbReference>
<dbReference type="SMART" id="SM00922">
    <property type="entry name" value="MR_MLE"/>
    <property type="match status" value="1"/>
</dbReference>
<accession>A0ABP6SZ50</accession>
<keyword evidence="5" id="KW-0460">Magnesium</keyword>
<dbReference type="Gene3D" id="3.30.390.10">
    <property type="entry name" value="Enolase-like, N-terminal domain"/>
    <property type="match status" value="1"/>
</dbReference>
<name>A0ABP6SZ50_9ACTN</name>
<evidence type="ECO:0000256" key="4">
    <source>
        <dbReference type="ARBA" id="ARBA00022723"/>
    </source>
</evidence>
<dbReference type="InterPro" id="IPR036849">
    <property type="entry name" value="Enolase-like_C_sf"/>
</dbReference>
<dbReference type="InterPro" id="IPR029017">
    <property type="entry name" value="Enolase-like_N"/>
</dbReference>
<organism evidence="8 9">
    <name type="scientific">Cryptosporangium minutisporangium</name>
    <dbReference type="NCBI Taxonomy" id="113569"/>
    <lineage>
        <taxon>Bacteria</taxon>
        <taxon>Bacillati</taxon>
        <taxon>Actinomycetota</taxon>
        <taxon>Actinomycetes</taxon>
        <taxon>Cryptosporangiales</taxon>
        <taxon>Cryptosporangiaceae</taxon>
        <taxon>Cryptosporangium</taxon>
    </lineage>
</organism>
<evidence type="ECO:0000256" key="5">
    <source>
        <dbReference type="ARBA" id="ARBA00022842"/>
    </source>
</evidence>
<evidence type="ECO:0000259" key="7">
    <source>
        <dbReference type="SMART" id="SM00922"/>
    </source>
</evidence>
<protein>
    <recommendedName>
        <fullName evidence="3">L-fuconate dehydratase</fullName>
        <ecNumber evidence="3">4.2.1.68</ecNumber>
    </recommendedName>
</protein>
<dbReference type="PANTHER" id="PTHR13794:SF58">
    <property type="entry name" value="MITOCHONDRIAL ENOLASE SUPERFAMILY MEMBER 1"/>
    <property type="match status" value="1"/>
</dbReference>
<evidence type="ECO:0000256" key="3">
    <source>
        <dbReference type="ARBA" id="ARBA00013142"/>
    </source>
</evidence>
<dbReference type="InterPro" id="IPR034610">
    <property type="entry name" value="L-fuconate_dehydratase"/>
</dbReference>